<sequence>MQMLVHEVTDALGGSQIVFDVSRPLPAFLGSEEPEEERVAWPADGRDTPGDLCDHTSRRGHRRRSPEAISARR</sequence>
<evidence type="ECO:0000313" key="5">
    <source>
        <dbReference type="Proteomes" id="UP001156856"/>
    </source>
</evidence>
<evidence type="ECO:0000256" key="1">
    <source>
        <dbReference type="SAM" id="MobiDB-lite"/>
    </source>
</evidence>
<protein>
    <submittedName>
        <fullName evidence="2">Uncharacterized protein</fullName>
    </submittedName>
</protein>
<feature type="compositionally biased region" description="Basic and acidic residues" evidence="1">
    <location>
        <begin position="44"/>
        <end position="57"/>
    </location>
</feature>
<feature type="region of interest" description="Disordered" evidence="1">
    <location>
        <begin position="29"/>
        <end position="73"/>
    </location>
</feature>
<organism evidence="2 4">
    <name type="scientific">Methylobacterium oxalidis</name>
    <dbReference type="NCBI Taxonomy" id="944322"/>
    <lineage>
        <taxon>Bacteria</taxon>
        <taxon>Pseudomonadati</taxon>
        <taxon>Pseudomonadota</taxon>
        <taxon>Alphaproteobacteria</taxon>
        <taxon>Hyphomicrobiales</taxon>
        <taxon>Methylobacteriaceae</taxon>
        <taxon>Methylobacterium</taxon>
    </lineage>
</organism>
<evidence type="ECO:0000313" key="4">
    <source>
        <dbReference type="Proteomes" id="UP000321960"/>
    </source>
</evidence>
<dbReference type="AlphaFoldDB" id="A0A512IZH7"/>
<keyword evidence="5" id="KW-1185">Reference proteome</keyword>
<dbReference type="EMBL" id="BSPK01000112">
    <property type="protein sequence ID" value="GLS67387.1"/>
    <property type="molecule type" value="Genomic_DNA"/>
</dbReference>
<proteinExistence type="predicted"/>
<reference evidence="5" key="2">
    <citation type="journal article" date="2019" name="Int. J. Syst. Evol. Microbiol.">
        <title>The Global Catalogue of Microorganisms (GCM) 10K type strain sequencing project: providing services to taxonomists for standard genome sequencing and annotation.</title>
        <authorList>
            <consortium name="The Broad Institute Genomics Platform"/>
            <consortium name="The Broad Institute Genome Sequencing Center for Infectious Disease"/>
            <person name="Wu L."/>
            <person name="Ma J."/>
        </authorList>
    </citation>
    <scope>NUCLEOTIDE SEQUENCE [LARGE SCALE GENOMIC DNA]</scope>
    <source>
        <strain evidence="5">NBRC 107715</strain>
    </source>
</reference>
<accession>A0A512IZH7</accession>
<dbReference type="Proteomes" id="UP001156856">
    <property type="component" value="Unassembled WGS sequence"/>
</dbReference>
<gene>
    <name evidence="3" type="ORF">GCM10007888_57710</name>
    <name evidence="2" type="ORF">MOX02_11660</name>
</gene>
<dbReference type="EMBL" id="BJZU01000017">
    <property type="protein sequence ID" value="GEP03128.1"/>
    <property type="molecule type" value="Genomic_DNA"/>
</dbReference>
<reference evidence="2 4" key="3">
    <citation type="submission" date="2019-07" db="EMBL/GenBank/DDBJ databases">
        <title>Whole genome shotgun sequence of Methylobacterium oxalidis NBRC 107715.</title>
        <authorList>
            <person name="Hosoyama A."/>
            <person name="Uohara A."/>
            <person name="Ohji S."/>
            <person name="Ichikawa N."/>
        </authorList>
    </citation>
    <scope>NUCLEOTIDE SEQUENCE [LARGE SCALE GENOMIC DNA]</scope>
    <source>
        <strain evidence="2 4">NBRC 107715</strain>
    </source>
</reference>
<dbReference type="Proteomes" id="UP000321960">
    <property type="component" value="Unassembled WGS sequence"/>
</dbReference>
<evidence type="ECO:0000313" key="2">
    <source>
        <dbReference type="EMBL" id="GEP03128.1"/>
    </source>
</evidence>
<evidence type="ECO:0000313" key="3">
    <source>
        <dbReference type="EMBL" id="GLS67387.1"/>
    </source>
</evidence>
<name>A0A512IZH7_9HYPH</name>
<comment type="caution">
    <text evidence="2">The sequence shown here is derived from an EMBL/GenBank/DDBJ whole genome shotgun (WGS) entry which is preliminary data.</text>
</comment>
<reference evidence="3" key="1">
    <citation type="journal article" date="2014" name="Int. J. Syst. Evol. Microbiol.">
        <title>Complete genome of a new Firmicutes species belonging to the dominant human colonic microbiota ('Ruminococcus bicirculans') reveals two chromosomes and a selective capacity to utilize plant glucans.</title>
        <authorList>
            <consortium name="NISC Comparative Sequencing Program"/>
            <person name="Wegmann U."/>
            <person name="Louis P."/>
            <person name="Goesmann A."/>
            <person name="Henrissat B."/>
            <person name="Duncan S.H."/>
            <person name="Flint H.J."/>
        </authorList>
    </citation>
    <scope>NUCLEOTIDE SEQUENCE</scope>
    <source>
        <strain evidence="3">NBRC 107715</strain>
    </source>
</reference>
<reference evidence="3" key="4">
    <citation type="submission" date="2023-01" db="EMBL/GenBank/DDBJ databases">
        <title>Draft genome sequence of Methylobacterium oxalidis strain NBRC 107715.</title>
        <authorList>
            <person name="Sun Q."/>
            <person name="Mori K."/>
        </authorList>
    </citation>
    <scope>NUCLEOTIDE SEQUENCE</scope>
    <source>
        <strain evidence="3">NBRC 107715</strain>
    </source>
</reference>